<dbReference type="Proteomes" id="UP000255264">
    <property type="component" value="Unassembled WGS sequence"/>
</dbReference>
<evidence type="ECO:0000313" key="4">
    <source>
        <dbReference type="Proteomes" id="UP000255264"/>
    </source>
</evidence>
<organism evidence="3 4">
    <name type="scientific">Haemophilus pittmaniae</name>
    <dbReference type="NCBI Taxonomy" id="249188"/>
    <lineage>
        <taxon>Bacteria</taxon>
        <taxon>Pseudomonadati</taxon>
        <taxon>Pseudomonadota</taxon>
        <taxon>Gammaproteobacteria</taxon>
        <taxon>Pasteurellales</taxon>
        <taxon>Pasteurellaceae</taxon>
        <taxon>Haemophilus</taxon>
    </lineage>
</organism>
<dbReference type="GO" id="GO:0016020">
    <property type="term" value="C:membrane"/>
    <property type="evidence" value="ECO:0007669"/>
    <property type="project" value="InterPro"/>
</dbReference>
<sequence length="191" mass="21436">MAFSQTSQFLISSIGSIINLYCIILVLRVWLQLARADFYTPLSQFVVKCTQPVLAPLRRVFRPIKNVDIAALVMIFILNALKFVLFILNFDIAGIVLLGVLGIIKSIGVTIFYVLLLGALLSWFAQTNAGASIYFQINQLNEPLLRPIRRILPTLGMIDFSPMVVLLVLLLLNNLMLDLLGNLWQLWVFAG</sequence>
<accession>A0A377IYZ3</accession>
<dbReference type="OrthoDB" id="9806665at2"/>
<keyword evidence="2" id="KW-0812">Transmembrane</keyword>
<dbReference type="Pfam" id="PF02325">
    <property type="entry name" value="CCB3_YggT"/>
    <property type="match status" value="2"/>
</dbReference>
<dbReference type="EMBL" id="UGHS01000004">
    <property type="protein sequence ID" value="STO93188.1"/>
    <property type="molecule type" value="Genomic_DNA"/>
</dbReference>
<dbReference type="AlphaFoldDB" id="A0A377IYZ3"/>
<dbReference type="PANTHER" id="PTHR33219:SF14">
    <property type="entry name" value="PROTEIN COFACTOR ASSEMBLY OF COMPLEX C SUBUNIT B CCB3, CHLOROPLASTIC-RELATED"/>
    <property type="match status" value="1"/>
</dbReference>
<reference evidence="3 4" key="1">
    <citation type="submission" date="2018-06" db="EMBL/GenBank/DDBJ databases">
        <authorList>
            <consortium name="Pathogen Informatics"/>
            <person name="Doyle S."/>
        </authorList>
    </citation>
    <scope>NUCLEOTIDE SEQUENCE [LARGE SCALE GENOMIC DNA]</scope>
    <source>
        <strain evidence="3 4">NCTC13335</strain>
    </source>
</reference>
<name>A0A377IYZ3_9PAST</name>
<feature type="transmembrane region" description="Helical" evidence="2">
    <location>
        <begin position="69"/>
        <end position="88"/>
    </location>
</feature>
<keyword evidence="2" id="KW-1133">Transmembrane helix</keyword>
<keyword evidence="4" id="KW-1185">Reference proteome</keyword>
<proteinExistence type="inferred from homology"/>
<dbReference type="PANTHER" id="PTHR33219">
    <property type="entry name" value="YLMG HOMOLOG PROTEIN 2, CHLOROPLASTIC"/>
    <property type="match status" value="1"/>
</dbReference>
<comment type="similarity">
    <text evidence="1">Belongs to the YggT family.</text>
</comment>
<protein>
    <submittedName>
        <fullName evidence="3">Inner membrane protein</fullName>
    </submittedName>
</protein>
<gene>
    <name evidence="3" type="ORF">NCTC13335_01052</name>
</gene>
<feature type="transmembrane region" description="Helical" evidence="2">
    <location>
        <begin position="95"/>
        <end position="125"/>
    </location>
</feature>
<evidence type="ECO:0000313" key="3">
    <source>
        <dbReference type="EMBL" id="STO93188.1"/>
    </source>
</evidence>
<evidence type="ECO:0000256" key="1">
    <source>
        <dbReference type="ARBA" id="ARBA00010894"/>
    </source>
</evidence>
<keyword evidence="2" id="KW-0472">Membrane</keyword>
<dbReference type="RefSeq" id="WP_115003063.1">
    <property type="nucleotide sequence ID" value="NZ_JAHAHE010000048.1"/>
</dbReference>
<feature type="transmembrane region" description="Helical" evidence="2">
    <location>
        <begin position="9"/>
        <end position="31"/>
    </location>
</feature>
<evidence type="ECO:0000256" key="2">
    <source>
        <dbReference type="SAM" id="Phobius"/>
    </source>
</evidence>
<dbReference type="InterPro" id="IPR003425">
    <property type="entry name" value="CCB3/YggT"/>
</dbReference>